<gene>
    <name evidence="1" type="ORF">CDL15_Pgr000314</name>
</gene>
<sequence length="70" mass="7827">MTAALQRSNPLHLQLTPTPKSPQVRTMLLNNILITLDYRMIIDATCRSLIEIVSPDTIQKPCVIITGEKP</sequence>
<organism evidence="1 2">
    <name type="scientific">Punica granatum</name>
    <name type="common">Pomegranate</name>
    <dbReference type="NCBI Taxonomy" id="22663"/>
    <lineage>
        <taxon>Eukaryota</taxon>
        <taxon>Viridiplantae</taxon>
        <taxon>Streptophyta</taxon>
        <taxon>Embryophyta</taxon>
        <taxon>Tracheophyta</taxon>
        <taxon>Spermatophyta</taxon>
        <taxon>Magnoliopsida</taxon>
        <taxon>eudicotyledons</taxon>
        <taxon>Gunneridae</taxon>
        <taxon>Pentapetalae</taxon>
        <taxon>rosids</taxon>
        <taxon>malvids</taxon>
        <taxon>Myrtales</taxon>
        <taxon>Lythraceae</taxon>
        <taxon>Punica</taxon>
    </lineage>
</organism>
<protein>
    <submittedName>
        <fullName evidence="1">Uncharacterized protein</fullName>
    </submittedName>
</protein>
<evidence type="ECO:0000313" key="1">
    <source>
        <dbReference type="EMBL" id="OWM91369.1"/>
    </source>
</evidence>
<comment type="caution">
    <text evidence="1">The sequence shown here is derived from an EMBL/GenBank/DDBJ whole genome shotgun (WGS) entry which is preliminary data.</text>
</comment>
<dbReference type="Proteomes" id="UP000197138">
    <property type="component" value="Unassembled WGS sequence"/>
</dbReference>
<name>A0A218Y3G1_PUNGR</name>
<dbReference type="AlphaFoldDB" id="A0A218Y3G1"/>
<evidence type="ECO:0000313" key="2">
    <source>
        <dbReference type="Proteomes" id="UP000197138"/>
    </source>
</evidence>
<reference evidence="2" key="1">
    <citation type="journal article" date="2017" name="Plant J.">
        <title>The pomegranate (Punica granatum L.) genome and the genomics of punicalagin biosynthesis.</title>
        <authorList>
            <person name="Qin G."/>
            <person name="Xu C."/>
            <person name="Ming R."/>
            <person name="Tang H."/>
            <person name="Guyot R."/>
            <person name="Kramer E.M."/>
            <person name="Hu Y."/>
            <person name="Yi X."/>
            <person name="Qi Y."/>
            <person name="Xu X."/>
            <person name="Gao Z."/>
            <person name="Pan H."/>
            <person name="Jian J."/>
            <person name="Tian Y."/>
            <person name="Yue Z."/>
            <person name="Xu Y."/>
        </authorList>
    </citation>
    <scope>NUCLEOTIDE SEQUENCE [LARGE SCALE GENOMIC DNA]</scope>
    <source>
        <strain evidence="2">cv. Dabenzi</strain>
    </source>
</reference>
<dbReference type="EMBL" id="MTKT01000299">
    <property type="protein sequence ID" value="OWM91369.1"/>
    <property type="molecule type" value="Genomic_DNA"/>
</dbReference>
<proteinExistence type="predicted"/>
<accession>A0A218Y3G1</accession>